<dbReference type="RefSeq" id="WP_112379151.1">
    <property type="nucleotide sequence ID" value="NZ_CP030104.1"/>
</dbReference>
<protein>
    <submittedName>
        <fullName evidence="2">Phenylacetate--CoA ligase</fullName>
        <ecNumber evidence="2">6.2.1.30</ecNumber>
    </submittedName>
</protein>
<proteinExistence type="predicted"/>
<dbReference type="Gene3D" id="3.40.50.12780">
    <property type="entry name" value="N-terminal domain of ligase-like"/>
    <property type="match status" value="1"/>
</dbReference>
<keyword evidence="2" id="KW-0436">Ligase</keyword>
<dbReference type="GO" id="GO:0047475">
    <property type="term" value="F:phenylacetate-CoA ligase activity"/>
    <property type="evidence" value="ECO:0007669"/>
    <property type="project" value="UniProtKB-EC"/>
</dbReference>
<sequence>MRILEFTRKYLFWTVDFLYGGGVRKHYNDIKSIHEDFGSENSKLRRKSNLEKVLKHTVETVPFYNSFKLPITLSDFPIVDKATIRENYDLFRSKNFLDKNQYEVVTSGSTGNPFKIYHDRNKRNRSTADTIYYGKMAGFEIGSRLYYFRLWDKQYRKSNLLSWIQNVVMHSVDDFNEEYLSKVIDQLENDSSVKGILGYSSGLQSICKHLDNSERKIKDCKVKTVISMAESLNDYTRNALKRHFGVKPVSRYSNSENGIIAQQNLIDNNESDYEINWASYHVEIFAMNEDVPLPHGETGRIVVTDLFNCAMPLVRYDTGDVGKLGYDPKNPGKPMVFTQIEGRKMDMFTNTRGEYVSPHIIHQILQYDQIDQFQFIQEENSNYIIKLKLLNRFDYSNEVKLIEQYKAYFGDDAKIKVEYVNEIPLLLSGKRKLVINKAINTLNSKESDRTERRGEDSCGEECETEYRS</sequence>
<dbReference type="InterPro" id="IPR042099">
    <property type="entry name" value="ANL_N_sf"/>
</dbReference>
<evidence type="ECO:0000313" key="3">
    <source>
        <dbReference type="Proteomes" id="UP000248536"/>
    </source>
</evidence>
<dbReference type="OrthoDB" id="580775at2"/>
<evidence type="ECO:0000256" key="1">
    <source>
        <dbReference type="SAM" id="MobiDB-lite"/>
    </source>
</evidence>
<organism evidence="2 3">
    <name type="scientific">Flagellimonas maritima</name>
    <dbReference type="NCBI Taxonomy" id="1383885"/>
    <lineage>
        <taxon>Bacteria</taxon>
        <taxon>Pseudomonadati</taxon>
        <taxon>Bacteroidota</taxon>
        <taxon>Flavobacteriia</taxon>
        <taxon>Flavobacteriales</taxon>
        <taxon>Flavobacteriaceae</taxon>
        <taxon>Flagellimonas</taxon>
    </lineage>
</organism>
<dbReference type="PANTHER" id="PTHR36932">
    <property type="entry name" value="CAPSULAR POLYSACCHARIDE BIOSYNTHESIS PROTEIN"/>
    <property type="match status" value="1"/>
</dbReference>
<dbReference type="PANTHER" id="PTHR36932:SF1">
    <property type="entry name" value="CAPSULAR POLYSACCHARIDE BIOSYNTHESIS PROTEIN"/>
    <property type="match status" value="1"/>
</dbReference>
<dbReference type="Proteomes" id="UP000248536">
    <property type="component" value="Chromosome"/>
</dbReference>
<feature type="region of interest" description="Disordered" evidence="1">
    <location>
        <begin position="445"/>
        <end position="468"/>
    </location>
</feature>
<dbReference type="KEGG" id="spon:HME9304_02827"/>
<accession>A0A2Z4LWY5</accession>
<reference evidence="2 3" key="1">
    <citation type="submission" date="2018-06" db="EMBL/GenBank/DDBJ databases">
        <title>Spongiibacterium sp. HME9304 Genome sequencing and assembly.</title>
        <authorList>
            <person name="Kang H."/>
            <person name="Kim H."/>
            <person name="Joh K."/>
        </authorList>
    </citation>
    <scope>NUCLEOTIDE SEQUENCE [LARGE SCALE GENOMIC DNA]</scope>
    <source>
        <strain evidence="2 3">HME9304</strain>
    </source>
</reference>
<dbReference type="EC" id="6.2.1.30" evidence="2"/>
<dbReference type="InterPro" id="IPR053158">
    <property type="entry name" value="CapK_Type1_Caps_Biosynth"/>
</dbReference>
<gene>
    <name evidence="2" type="primary">paaK</name>
    <name evidence="2" type="ORF">HME9304_02827</name>
</gene>
<name>A0A2Z4LWY5_9FLAO</name>
<feature type="compositionally biased region" description="Acidic residues" evidence="1">
    <location>
        <begin position="457"/>
        <end position="468"/>
    </location>
</feature>
<dbReference type="SUPFAM" id="SSF56801">
    <property type="entry name" value="Acetyl-CoA synthetase-like"/>
    <property type="match status" value="1"/>
</dbReference>
<evidence type="ECO:0000313" key="2">
    <source>
        <dbReference type="EMBL" id="AWX45797.1"/>
    </source>
</evidence>
<dbReference type="AlphaFoldDB" id="A0A2Z4LWY5"/>
<feature type="compositionally biased region" description="Basic and acidic residues" evidence="1">
    <location>
        <begin position="445"/>
        <end position="456"/>
    </location>
</feature>
<keyword evidence="3" id="KW-1185">Reference proteome</keyword>
<dbReference type="EMBL" id="CP030104">
    <property type="protein sequence ID" value="AWX45797.1"/>
    <property type="molecule type" value="Genomic_DNA"/>
</dbReference>